<dbReference type="AlphaFoldDB" id="A0A1Y5R818"/>
<dbReference type="STRING" id="315423.SAMN04488020_10194"/>
<evidence type="ECO:0000259" key="2">
    <source>
        <dbReference type="Pfam" id="PF06724"/>
    </source>
</evidence>
<dbReference type="InterPro" id="IPR009597">
    <property type="entry name" value="DUF1206"/>
</dbReference>
<dbReference type="RefSeq" id="WP_085852159.1">
    <property type="nucleotide sequence ID" value="NZ_FOPF01000001.1"/>
</dbReference>
<feature type="transmembrane region" description="Helical" evidence="1">
    <location>
        <begin position="22"/>
        <end position="40"/>
    </location>
</feature>
<keyword evidence="1" id="KW-0472">Membrane</keyword>
<feature type="domain" description="DUF1206" evidence="2">
    <location>
        <begin position="98"/>
        <end position="168"/>
    </location>
</feature>
<accession>A0A1Y5R818</accession>
<dbReference type="OrthoDB" id="5702018at2"/>
<dbReference type="EMBL" id="FWFV01000001">
    <property type="protein sequence ID" value="SLN11292.1"/>
    <property type="molecule type" value="Genomic_DNA"/>
</dbReference>
<gene>
    <name evidence="3" type="ORF">PAM7066_00096</name>
</gene>
<proteinExistence type="predicted"/>
<evidence type="ECO:0000256" key="1">
    <source>
        <dbReference type="SAM" id="Phobius"/>
    </source>
</evidence>
<organism evidence="3 4">
    <name type="scientific">Palleronia marisminoris</name>
    <dbReference type="NCBI Taxonomy" id="315423"/>
    <lineage>
        <taxon>Bacteria</taxon>
        <taxon>Pseudomonadati</taxon>
        <taxon>Pseudomonadota</taxon>
        <taxon>Alphaproteobacteria</taxon>
        <taxon>Rhodobacterales</taxon>
        <taxon>Roseobacteraceae</taxon>
        <taxon>Palleronia</taxon>
    </lineage>
</organism>
<dbReference type="Proteomes" id="UP000193870">
    <property type="component" value="Unassembled WGS sequence"/>
</dbReference>
<reference evidence="3 4" key="1">
    <citation type="submission" date="2017-03" db="EMBL/GenBank/DDBJ databases">
        <authorList>
            <person name="Afonso C.L."/>
            <person name="Miller P.J."/>
            <person name="Scott M.A."/>
            <person name="Spackman E."/>
            <person name="Goraichik I."/>
            <person name="Dimitrov K.M."/>
            <person name="Suarez D.L."/>
            <person name="Swayne D.E."/>
        </authorList>
    </citation>
    <scope>NUCLEOTIDE SEQUENCE [LARGE SCALE GENOMIC DNA]</scope>
    <source>
        <strain evidence="3 4">CECT 7066</strain>
    </source>
</reference>
<evidence type="ECO:0000313" key="4">
    <source>
        <dbReference type="Proteomes" id="UP000193870"/>
    </source>
</evidence>
<keyword evidence="1" id="KW-0812">Transmembrane</keyword>
<protein>
    <recommendedName>
        <fullName evidence="2">DUF1206 domain-containing protein</fullName>
    </recommendedName>
</protein>
<feature type="transmembrane region" description="Helical" evidence="1">
    <location>
        <begin position="98"/>
        <end position="122"/>
    </location>
</feature>
<name>A0A1Y5R818_9RHOB</name>
<feature type="transmembrane region" description="Helical" evidence="1">
    <location>
        <begin position="142"/>
        <end position="162"/>
    </location>
</feature>
<feature type="transmembrane region" description="Helical" evidence="1">
    <location>
        <begin position="232"/>
        <end position="253"/>
    </location>
</feature>
<feature type="domain" description="DUF1206" evidence="2">
    <location>
        <begin position="189"/>
        <end position="258"/>
    </location>
</feature>
<keyword evidence="4" id="KW-1185">Reference proteome</keyword>
<feature type="transmembrane region" description="Helical" evidence="1">
    <location>
        <begin position="191"/>
        <end position="212"/>
    </location>
</feature>
<dbReference type="Pfam" id="PF06724">
    <property type="entry name" value="DUF1206"/>
    <property type="match status" value="3"/>
</dbReference>
<feature type="transmembrane region" description="Helical" evidence="1">
    <location>
        <begin position="60"/>
        <end position="78"/>
    </location>
</feature>
<feature type="domain" description="DUF1206" evidence="2">
    <location>
        <begin position="17"/>
        <end position="83"/>
    </location>
</feature>
<keyword evidence="1" id="KW-1133">Transmembrane helix</keyword>
<evidence type="ECO:0000313" key="3">
    <source>
        <dbReference type="EMBL" id="SLN11292.1"/>
    </source>
</evidence>
<sequence length="276" mass="29409">MAGQGDFDWAVPVMRTGYAGRALVYIVVAGISLWAILHGGQGQGTSSAFARLESAPFGKVVLFAIFVGMVAYAIWRLVDAIWDLETYGSDGEGMIARVGMCVTGLIHLAIGIGALLIVFTASGGDGQSSISKAAEVVLGWPGGRWILGAMGLATIGAGLYYGKKAYKREYRKHLRSNEVTRRWDGLLRLGVLSQGFVVTVIGFFIFYAAWAYNSQSAGGLAEVFSWLSGQPYGQILVGLLSLGLLCFALFCAVNAGYRIVPRASDPDIETLKGAFS</sequence>